<name>A0AAE8C2V3_9CAUD</name>
<proteinExistence type="predicted"/>
<dbReference type="EMBL" id="MZ443770">
    <property type="protein sequence ID" value="QZE56443.1"/>
    <property type="molecule type" value="Genomic_DNA"/>
</dbReference>
<accession>A0AAE8C2V3</accession>
<dbReference type="Proteomes" id="UP000827787">
    <property type="component" value="Segment"/>
</dbReference>
<sequence length="142" mass="15152">MRTQIFTADILNLETVTVNEEDGSEVRTPTIVPNVEGEPEFNIYTIQSLIQSTTTGEPVSDTRLIVLITPDLLAGFSTNGLENYFDPIARVEDIAAGNVGSVLGKQVVINDKSVAPCLAVANVSDVEEGVTILAYSAAQVKL</sequence>
<reference evidence="1 2" key="1">
    <citation type="submission" date="2021-06" db="EMBL/GenBank/DDBJ databases">
        <title>Complete genome sequence of Erwinia phage pEa_SNUABM_03.</title>
        <authorList>
            <person name="Kim S.G."/>
            <person name="Park S.C."/>
        </authorList>
    </citation>
    <scope>NUCLEOTIDE SEQUENCE [LARGE SCALE GENOMIC DNA]</scope>
</reference>
<evidence type="ECO:0000313" key="2">
    <source>
        <dbReference type="Proteomes" id="UP000827787"/>
    </source>
</evidence>
<gene>
    <name evidence="1" type="ORF">pEaSNUABM3_00246</name>
</gene>
<evidence type="ECO:0000313" key="1">
    <source>
        <dbReference type="EMBL" id="QZE56443.1"/>
    </source>
</evidence>
<protein>
    <submittedName>
        <fullName evidence="1">Uncharacterized protein</fullName>
    </submittedName>
</protein>
<keyword evidence="2" id="KW-1185">Reference proteome</keyword>
<organism evidence="1 2">
    <name type="scientific">Erwinia phage pEa_SNUABM_3</name>
    <dbReference type="NCBI Taxonomy" id="2869552"/>
    <lineage>
        <taxon>Viruses</taxon>
        <taxon>Duplodnaviria</taxon>
        <taxon>Heunggongvirae</taxon>
        <taxon>Uroviricota</taxon>
        <taxon>Caudoviricetes</taxon>
        <taxon>Alexandravirus</taxon>
        <taxon>Alexandravirus SNUABM3</taxon>
    </lineage>
</organism>